<dbReference type="STRING" id="632955.GCA_000829675_02430"/>
<protein>
    <recommendedName>
        <fullName evidence="4">YjgF family translation initiation inhibitor</fullName>
    </recommendedName>
</protein>
<evidence type="ECO:0000313" key="2">
    <source>
        <dbReference type="EMBL" id="EPF70062.1"/>
    </source>
</evidence>
<dbReference type="PATRIC" id="fig|421052.3.peg.3008"/>
<evidence type="ECO:0000313" key="3">
    <source>
        <dbReference type="Proteomes" id="UP000014568"/>
    </source>
</evidence>
<dbReference type="RefSeq" id="WP_016657448.1">
    <property type="nucleotide sequence ID" value="NZ_KE340355.1"/>
</dbReference>
<dbReference type="OrthoDB" id="573013at2"/>
<comment type="caution">
    <text evidence="2">The sequence shown here is derived from an EMBL/GenBank/DDBJ whole genome shotgun (WGS) entry which is preliminary data.</text>
</comment>
<dbReference type="GO" id="GO:0019239">
    <property type="term" value="F:deaminase activity"/>
    <property type="evidence" value="ECO:0007669"/>
    <property type="project" value="TreeGrafter"/>
</dbReference>
<dbReference type="PANTHER" id="PTHR11803:SF58">
    <property type="entry name" value="PROTEIN HMF1-RELATED"/>
    <property type="match status" value="1"/>
</dbReference>
<organism evidence="2 3">
    <name type="scientific">Acinetobacter rudis CIP 110305</name>
    <dbReference type="NCBI Taxonomy" id="421052"/>
    <lineage>
        <taxon>Bacteria</taxon>
        <taxon>Pseudomonadati</taxon>
        <taxon>Pseudomonadota</taxon>
        <taxon>Gammaproteobacteria</taxon>
        <taxon>Moraxellales</taxon>
        <taxon>Moraxellaceae</taxon>
        <taxon>Acinetobacter</taxon>
    </lineage>
</organism>
<evidence type="ECO:0008006" key="4">
    <source>
        <dbReference type="Google" id="ProtNLM"/>
    </source>
</evidence>
<accession>S3MR31</accession>
<dbReference type="AlphaFoldDB" id="S3MR31"/>
<comment type="similarity">
    <text evidence="1">Belongs to the RutC family.</text>
</comment>
<sequence length="143" mass="16144">MRSKTLSQNIQAFNLYNPSQLFNPKAFAFSHVAEVRHFNRTLHVSGQGGQNIHGQLSADFSTQLQQCFDNIQYILQDRAATLADIAVLKIYIVDHNTKKHQLLIEIMQQLWQGLEFPACTLIPVPCLALSGMQIEIEATAYTL</sequence>
<proteinExistence type="inferred from homology"/>
<gene>
    <name evidence="2" type="ORF">F945_03079</name>
</gene>
<dbReference type="SUPFAM" id="SSF55298">
    <property type="entry name" value="YjgF-like"/>
    <property type="match status" value="1"/>
</dbReference>
<dbReference type="EMBL" id="ATGI01000038">
    <property type="protein sequence ID" value="EPF70062.1"/>
    <property type="molecule type" value="Genomic_DNA"/>
</dbReference>
<dbReference type="InterPro" id="IPR035959">
    <property type="entry name" value="RutC-like_sf"/>
</dbReference>
<dbReference type="Proteomes" id="UP000014568">
    <property type="component" value="Unassembled WGS sequence"/>
</dbReference>
<dbReference type="PANTHER" id="PTHR11803">
    <property type="entry name" value="2-IMINOBUTANOATE/2-IMINOPROPANOATE DEAMINASE RIDA"/>
    <property type="match status" value="1"/>
</dbReference>
<dbReference type="Pfam" id="PF01042">
    <property type="entry name" value="Ribonuc_L-PSP"/>
    <property type="match status" value="1"/>
</dbReference>
<dbReference type="InterPro" id="IPR006175">
    <property type="entry name" value="YjgF/YER057c/UK114"/>
</dbReference>
<dbReference type="eggNOG" id="COG0251">
    <property type="taxonomic scope" value="Bacteria"/>
</dbReference>
<name>S3MR31_9GAMM</name>
<dbReference type="GO" id="GO:0005829">
    <property type="term" value="C:cytosol"/>
    <property type="evidence" value="ECO:0007669"/>
    <property type="project" value="TreeGrafter"/>
</dbReference>
<keyword evidence="3" id="KW-1185">Reference proteome</keyword>
<reference evidence="2 3" key="1">
    <citation type="submission" date="2013-06" db="EMBL/GenBank/DDBJ databases">
        <title>The Genome Sequence of Acinetobacter rudis CIP 110305.</title>
        <authorList>
            <consortium name="The Broad Institute Genome Sequencing Platform"/>
            <consortium name="The Broad Institute Genome Sequencing Center for Infectious Disease"/>
            <person name="Cerqueira G."/>
            <person name="Feldgarden M."/>
            <person name="Courvalin P."/>
            <person name="Perichon B."/>
            <person name="Grillot-Courvalin C."/>
            <person name="Clermont D."/>
            <person name="Rocha E."/>
            <person name="Yoon E.-J."/>
            <person name="Nemec A."/>
            <person name="Young S.K."/>
            <person name="Zeng Q."/>
            <person name="Gargeya S."/>
            <person name="Fitzgerald M."/>
            <person name="Abouelleil A."/>
            <person name="Alvarado L."/>
            <person name="Berlin A.M."/>
            <person name="Chapman S.B."/>
            <person name="Dewar J."/>
            <person name="Goldberg J."/>
            <person name="Griggs A."/>
            <person name="Gujja S."/>
            <person name="Hansen M."/>
            <person name="Howarth C."/>
            <person name="Imamovic A."/>
            <person name="Larimer J."/>
            <person name="McCowan C."/>
            <person name="Murphy C."/>
            <person name="Pearson M."/>
            <person name="Priest M."/>
            <person name="Roberts A."/>
            <person name="Saif S."/>
            <person name="Shea T."/>
            <person name="Sykes S."/>
            <person name="Wortman J."/>
            <person name="Nusbaum C."/>
            <person name="Birren B."/>
        </authorList>
    </citation>
    <scope>NUCLEOTIDE SEQUENCE [LARGE SCALE GENOMIC DNA]</scope>
    <source>
        <strain evidence="2 3">CIP 110305</strain>
    </source>
</reference>
<dbReference type="Gene3D" id="3.30.1330.40">
    <property type="entry name" value="RutC-like"/>
    <property type="match status" value="1"/>
</dbReference>
<dbReference type="CDD" id="cd00448">
    <property type="entry name" value="YjgF_YER057c_UK114_family"/>
    <property type="match status" value="1"/>
</dbReference>
<evidence type="ECO:0000256" key="1">
    <source>
        <dbReference type="ARBA" id="ARBA00010552"/>
    </source>
</evidence>
<dbReference type="HOGENOM" id="CLU_100715_4_3_6"/>